<reference evidence="3" key="1">
    <citation type="submission" date="2022-11" db="EMBL/GenBank/DDBJ databases">
        <title>Centuries of genome instability and evolution in soft-shell clam transmissible cancer (bioRxiv).</title>
        <authorList>
            <person name="Hart S.F.M."/>
            <person name="Yonemitsu M.A."/>
            <person name="Giersch R.M."/>
            <person name="Beal B.F."/>
            <person name="Arriagada G."/>
            <person name="Davis B.W."/>
            <person name="Ostrander E.A."/>
            <person name="Goff S.P."/>
            <person name="Metzger M.J."/>
        </authorList>
    </citation>
    <scope>NUCLEOTIDE SEQUENCE</scope>
    <source>
        <strain evidence="3">MELC-2E11</strain>
        <tissue evidence="3">Siphon/mantle</tissue>
    </source>
</reference>
<feature type="region of interest" description="Disordered" evidence="1">
    <location>
        <begin position="1412"/>
        <end position="1432"/>
    </location>
</feature>
<evidence type="ECO:0000259" key="2">
    <source>
        <dbReference type="Pfam" id="PF15084"/>
    </source>
</evidence>
<feature type="region of interest" description="Disordered" evidence="1">
    <location>
        <begin position="331"/>
        <end position="479"/>
    </location>
</feature>
<keyword evidence="4" id="KW-1185">Reference proteome</keyword>
<feature type="compositionally biased region" description="Basic and acidic residues" evidence="1">
    <location>
        <begin position="100"/>
        <end position="120"/>
    </location>
</feature>
<dbReference type="InterPro" id="IPR035892">
    <property type="entry name" value="C2_domain_sf"/>
</dbReference>
<feature type="domain" description="DUF4550" evidence="2">
    <location>
        <begin position="191"/>
        <end position="285"/>
    </location>
</feature>
<dbReference type="EMBL" id="CP111025">
    <property type="protein sequence ID" value="WAR25654.1"/>
    <property type="molecule type" value="Genomic_DNA"/>
</dbReference>
<gene>
    <name evidence="3" type="ORF">MAR_011358</name>
</gene>
<feature type="compositionally biased region" description="Basic and acidic residues" evidence="1">
    <location>
        <begin position="398"/>
        <end position="413"/>
    </location>
</feature>
<dbReference type="SUPFAM" id="SSF49562">
    <property type="entry name" value="C2 domain (Calcium/lipid-binding domain, CaLB)"/>
    <property type="match status" value="1"/>
</dbReference>
<dbReference type="PANTHER" id="PTHR33667:SF7">
    <property type="entry name" value="RIKEN CDNA 1810020O05 GENE"/>
    <property type="match status" value="1"/>
</dbReference>
<dbReference type="Pfam" id="PF15084">
    <property type="entry name" value="DUF4550"/>
    <property type="match status" value="1"/>
</dbReference>
<sequence length="1463" mass="165179">MSTESVQGSSNSAQTSGMDTGEETMPQKSPRQDSDGETKIKADAEEHEKSPPRSPGSRSSGSRPADGRSSKNSPERKSQSGSRPESLERSSSGSRPKSTASDEKIEVKTKKKLKPTELDPDGHEVTFTVTISIAVPTEGNIFIFIPILYITSPCNTDSIDFLPTVDDEDQPDINDLVKRKKRVFEAPRAQNYYHLEYYLVPGPDEVMKTDVVTYGPGAKIYMERHDPFIKKTWHEGDVTWIAWTQKHKLYITKDLLLKLHTHTLELRLWDTKDKIGMRAKFDRPKLFKLPSLKQGEELEDLGGVKTTVLKQSQSFTDLQPKKACEIRPLPKEITFQKQEPPGHKKREATPGAEKSISGASVDKSGAGATTSPTPHTLVGVPKRSDDFDGRSSFSRLGRLADQEDAPTGHESRASKLSSRKSRTTSQASKSRVDLASSPARPGAKSAGSSGSSKAIQASHQSSNAPRRRNRKAEQAAQTAAEHIKKHGICMIPIRMAVLFSGLESVTNRLETPIPGVEDVFVTLQLNKPLLNDKQKQELNPMIIKIHSATNMPSTPLSHQQLKDRCMPTFCRYSFFNLPSHVTLKRSHTPNVYWDDINVILAGTFEQSEFRQYLNGPPLEIEVHDRDRKLEEVKLKPTLFGDDLEDEKISNVGTVASRRTLHNPFKDKSKIWDPYGVAKVDLSDLLLGHRYLYIKVPVHSCPPPDLLGLGDSRMGGKMVGLAGAVDGPVDSPMPGGHYIQTNTMLKVKVELAQPLVTPQEVANKGHIETTNECPFSRIVFRFGYKNTVMLNELQNLVTRINARALELDDMPQHVIDAALSTYKLSGIQQQSRTLDIVTGFQVLDGEMHLFVLEGLREGAVKEVWEALPQPENSDVTVLYHSNLCFSERLYGPLDVDLCRVKLHEPLAQIVSQPLLYVRDMVPKPCFEALTKLFEMSKIRNIRDAARSVLFPSADMVVSMSKEFGVPFTTEDFEDLLVKEERSYRAEVTTATHEQSFLRESSHFWEPIDNQNFSYMERLVDREKQASSKDFLKEHKRELKKASQMNRKERELTKPATVKMDVAVAHNYSSQSLNSTEMAKEKLRQMLAKEYLHSMTVVPVNVEALKKQEKAESEAQWKTEDGFVYPGVKTTLEANQHPKKPHTARIDELEEQWRENMLHVGLLQPPLERDRFTWELRDRDLELYQKPVVNFGVPEPNTIHLAGEKLRQEKLAALRRDKEEWKSKVIVEDTRQYFHRCLTETELSAQGRKASNQLSRLQGLLKDHPQKLSLRRPGMHLRNIPPLNVVLNPSVDTDVRATGVVPEPAVEGEGEERNSGFKPGPFPDSSWVVEHNKIPAVDYEHDKFDRIKGRDFNVYHKSRQRIWRQPILPLTDEERDNHLFRIPDDPKRFRILPTLSLGDRALTQPQISTLTALPSRTDPEHSRLTVPSSYNDPTLRMTSEPTGLLSNQQTAVSPAMNTQRTLEVA</sequence>
<dbReference type="InterPro" id="IPR027876">
    <property type="entry name" value="DUF4550"/>
</dbReference>
<protein>
    <submittedName>
        <fullName evidence="3">YC006-like protein</fullName>
    </submittedName>
</protein>
<feature type="compositionally biased region" description="Polar residues" evidence="1">
    <location>
        <begin position="1"/>
        <end position="18"/>
    </location>
</feature>
<feature type="compositionally biased region" description="Polar residues" evidence="1">
    <location>
        <begin position="455"/>
        <end position="464"/>
    </location>
</feature>
<feature type="region of interest" description="Disordered" evidence="1">
    <location>
        <begin position="1"/>
        <end position="120"/>
    </location>
</feature>
<proteinExistence type="predicted"/>
<feature type="compositionally biased region" description="Basic and acidic residues" evidence="1">
    <location>
        <begin position="65"/>
        <end position="78"/>
    </location>
</feature>
<dbReference type="PANTHER" id="PTHR33667">
    <property type="entry name" value="SI:DKEY-57N24.6"/>
    <property type="match status" value="1"/>
</dbReference>
<feature type="compositionally biased region" description="Polar residues" evidence="1">
    <location>
        <begin position="79"/>
        <end position="99"/>
    </location>
</feature>
<evidence type="ECO:0000256" key="1">
    <source>
        <dbReference type="SAM" id="MobiDB-lite"/>
    </source>
</evidence>
<accession>A0ABY7FXQ1</accession>
<feature type="compositionally biased region" description="Low complexity" evidence="1">
    <location>
        <begin position="435"/>
        <end position="454"/>
    </location>
</feature>
<evidence type="ECO:0000313" key="3">
    <source>
        <dbReference type="EMBL" id="WAR25654.1"/>
    </source>
</evidence>
<name>A0ABY7FXQ1_MYAAR</name>
<organism evidence="3 4">
    <name type="scientific">Mya arenaria</name>
    <name type="common">Soft-shell clam</name>
    <dbReference type="NCBI Taxonomy" id="6604"/>
    <lineage>
        <taxon>Eukaryota</taxon>
        <taxon>Metazoa</taxon>
        <taxon>Spiralia</taxon>
        <taxon>Lophotrochozoa</taxon>
        <taxon>Mollusca</taxon>
        <taxon>Bivalvia</taxon>
        <taxon>Autobranchia</taxon>
        <taxon>Heteroconchia</taxon>
        <taxon>Euheterodonta</taxon>
        <taxon>Imparidentia</taxon>
        <taxon>Neoheterodontei</taxon>
        <taxon>Myida</taxon>
        <taxon>Myoidea</taxon>
        <taxon>Myidae</taxon>
        <taxon>Mya</taxon>
    </lineage>
</organism>
<feature type="compositionally biased region" description="Low complexity" evidence="1">
    <location>
        <begin position="55"/>
        <end position="64"/>
    </location>
</feature>
<feature type="compositionally biased region" description="Polar residues" evidence="1">
    <location>
        <begin position="1423"/>
        <end position="1432"/>
    </location>
</feature>
<feature type="compositionally biased region" description="Basic and acidic residues" evidence="1">
    <location>
        <begin position="30"/>
        <end position="51"/>
    </location>
</feature>
<dbReference type="Proteomes" id="UP001164746">
    <property type="component" value="Chromosome 14"/>
</dbReference>
<evidence type="ECO:0000313" key="4">
    <source>
        <dbReference type="Proteomes" id="UP001164746"/>
    </source>
</evidence>